<evidence type="ECO:0000256" key="1">
    <source>
        <dbReference type="SAM" id="SignalP"/>
    </source>
</evidence>
<reference evidence="2 3" key="1">
    <citation type="journal article" date="2012" name="BMC Genomics">
        <title>Tools to kill: Genome of one of the most destructive plant pathogenic fungi Macrophomina phaseolina.</title>
        <authorList>
            <person name="Islam M.S."/>
            <person name="Haque M.S."/>
            <person name="Islam M.M."/>
            <person name="Emdad E.M."/>
            <person name="Halim A."/>
            <person name="Hossen Q.M.M."/>
            <person name="Hossain M.Z."/>
            <person name="Ahmed B."/>
            <person name="Rahim S."/>
            <person name="Rahman M.S."/>
            <person name="Alam M.M."/>
            <person name="Hou S."/>
            <person name="Wan X."/>
            <person name="Saito J.A."/>
            <person name="Alam M."/>
        </authorList>
    </citation>
    <scope>NUCLEOTIDE SEQUENCE [LARGE SCALE GENOMIC DNA]</scope>
    <source>
        <strain evidence="2 3">MS6</strain>
    </source>
</reference>
<dbReference type="Proteomes" id="UP000007129">
    <property type="component" value="Unassembled WGS sequence"/>
</dbReference>
<accession>K2RIM5</accession>
<sequence length="270" mass="30601">MRKIMHIPPIIYTLLDCLSAFDVAKLAAVCKLELTQNDKLRYLHPLRDMGGIEPLLRDAIKDRRKVLLIGTELNLMIDRLTHLLEYVNKFGNDCKVEVAIVMPSAKIFKPQLITRNPIEQRFFWDSDDERERVVVVSTHPSTIEMTQALGLGTTNIDRDARPCVIVELDVPYTGVKIAMEYKETGRDHSIVVCGSKSVSSDVLPTRRRVNTTTIIDINTNPFITETIRSHGGLGDGFDGSRIFLRRDGNYRRGVIIPPRFTGNNLDLTIR</sequence>
<dbReference type="OrthoDB" id="3791002at2759"/>
<dbReference type="InParanoid" id="K2RIM5"/>
<protein>
    <submittedName>
        <fullName evidence="2">Uncharacterized protein</fullName>
    </submittedName>
</protein>
<proteinExistence type="predicted"/>
<feature type="signal peptide" evidence="1">
    <location>
        <begin position="1"/>
        <end position="20"/>
    </location>
</feature>
<dbReference type="AlphaFoldDB" id="K2RIM5"/>
<dbReference type="VEuPathDB" id="FungiDB:MPH_12974"/>
<gene>
    <name evidence="2" type="ORF">MPH_12974</name>
</gene>
<dbReference type="EMBL" id="AHHD01000544">
    <property type="protein sequence ID" value="EKG09944.1"/>
    <property type="molecule type" value="Genomic_DNA"/>
</dbReference>
<comment type="caution">
    <text evidence="2">The sequence shown here is derived from an EMBL/GenBank/DDBJ whole genome shotgun (WGS) entry which is preliminary data.</text>
</comment>
<name>K2RIM5_MACPH</name>
<feature type="chain" id="PRO_5003864038" evidence="1">
    <location>
        <begin position="21"/>
        <end position="270"/>
    </location>
</feature>
<evidence type="ECO:0000313" key="3">
    <source>
        <dbReference type="Proteomes" id="UP000007129"/>
    </source>
</evidence>
<keyword evidence="1" id="KW-0732">Signal</keyword>
<dbReference type="HOGENOM" id="CLU_927721_0_0_1"/>
<evidence type="ECO:0000313" key="2">
    <source>
        <dbReference type="EMBL" id="EKG09944.1"/>
    </source>
</evidence>
<organism evidence="2 3">
    <name type="scientific">Macrophomina phaseolina (strain MS6)</name>
    <name type="common">Charcoal rot fungus</name>
    <dbReference type="NCBI Taxonomy" id="1126212"/>
    <lineage>
        <taxon>Eukaryota</taxon>
        <taxon>Fungi</taxon>
        <taxon>Dikarya</taxon>
        <taxon>Ascomycota</taxon>
        <taxon>Pezizomycotina</taxon>
        <taxon>Dothideomycetes</taxon>
        <taxon>Dothideomycetes incertae sedis</taxon>
        <taxon>Botryosphaeriales</taxon>
        <taxon>Botryosphaeriaceae</taxon>
        <taxon>Macrophomina</taxon>
    </lineage>
</organism>